<evidence type="ECO:0000256" key="9">
    <source>
        <dbReference type="SAM" id="MobiDB-lite"/>
    </source>
</evidence>
<gene>
    <name evidence="11" type="ORF">ADEAN_000294800</name>
</gene>
<feature type="compositionally biased region" description="Basic residues" evidence="9">
    <location>
        <begin position="28"/>
        <end position="39"/>
    </location>
</feature>
<reference evidence="11 12" key="1">
    <citation type="submission" date="2020-08" db="EMBL/GenBank/DDBJ databases">
        <authorList>
            <person name="Newling K."/>
            <person name="Davey J."/>
            <person name="Forrester S."/>
        </authorList>
    </citation>
    <scope>NUCLEOTIDE SEQUENCE [LARGE SCALE GENOMIC DNA]</scope>
    <source>
        <strain evidence="12">Crithidia deanei Carvalho (ATCC PRA-265)</strain>
    </source>
</reference>
<keyword evidence="4" id="KW-0479">Metal-binding</keyword>
<feature type="region of interest" description="Disordered" evidence="9">
    <location>
        <begin position="122"/>
        <end position="198"/>
    </location>
</feature>
<dbReference type="InterPro" id="IPR001841">
    <property type="entry name" value="Znf_RING"/>
</dbReference>
<evidence type="ECO:0000256" key="1">
    <source>
        <dbReference type="ARBA" id="ARBA00000900"/>
    </source>
</evidence>
<keyword evidence="5 8" id="KW-0863">Zinc-finger</keyword>
<comment type="catalytic activity">
    <reaction evidence="1">
        <text>S-ubiquitinyl-[E2 ubiquitin-conjugating enzyme]-L-cysteine + [acceptor protein]-L-lysine = [E2 ubiquitin-conjugating enzyme]-L-cysteine + N(6)-ubiquitinyl-[acceptor protein]-L-lysine.</text>
        <dbReference type="EC" id="2.3.2.27"/>
    </reaction>
</comment>
<dbReference type="Pfam" id="PF13639">
    <property type="entry name" value="zf-RING_2"/>
    <property type="match status" value="1"/>
</dbReference>
<evidence type="ECO:0000256" key="4">
    <source>
        <dbReference type="ARBA" id="ARBA00022723"/>
    </source>
</evidence>
<keyword evidence="7" id="KW-0862">Zinc</keyword>
<dbReference type="EMBL" id="LR877149">
    <property type="protein sequence ID" value="CAD2215493.1"/>
    <property type="molecule type" value="Genomic_DNA"/>
</dbReference>
<dbReference type="EC" id="2.3.2.27" evidence="2"/>
<proteinExistence type="predicted"/>
<dbReference type="GO" id="GO:0061630">
    <property type="term" value="F:ubiquitin protein ligase activity"/>
    <property type="evidence" value="ECO:0007669"/>
    <property type="project" value="UniProtKB-EC"/>
</dbReference>
<keyword evidence="3" id="KW-0808">Transferase</keyword>
<evidence type="ECO:0000256" key="7">
    <source>
        <dbReference type="ARBA" id="ARBA00022833"/>
    </source>
</evidence>
<evidence type="ECO:0000256" key="2">
    <source>
        <dbReference type="ARBA" id="ARBA00012483"/>
    </source>
</evidence>
<feature type="compositionally biased region" description="Basic and acidic residues" evidence="9">
    <location>
        <begin position="40"/>
        <end position="52"/>
    </location>
</feature>
<feature type="domain" description="RING-type" evidence="10">
    <location>
        <begin position="75"/>
        <end position="115"/>
    </location>
</feature>
<feature type="compositionally biased region" description="Polar residues" evidence="9">
    <location>
        <begin position="188"/>
        <end position="198"/>
    </location>
</feature>
<evidence type="ECO:0000256" key="3">
    <source>
        <dbReference type="ARBA" id="ARBA00022679"/>
    </source>
</evidence>
<evidence type="ECO:0000256" key="6">
    <source>
        <dbReference type="ARBA" id="ARBA00022786"/>
    </source>
</evidence>
<evidence type="ECO:0000259" key="10">
    <source>
        <dbReference type="PROSITE" id="PS50089"/>
    </source>
</evidence>
<evidence type="ECO:0000313" key="12">
    <source>
        <dbReference type="Proteomes" id="UP000515908"/>
    </source>
</evidence>
<dbReference type="PANTHER" id="PTHR46463">
    <property type="entry name" value="ZINC FINGER, RING/FYVE/PHD-TYPE"/>
    <property type="match status" value="1"/>
</dbReference>
<dbReference type="Proteomes" id="UP000515908">
    <property type="component" value="Chromosome 05"/>
</dbReference>
<feature type="region of interest" description="Disordered" evidence="9">
    <location>
        <begin position="1"/>
        <end position="65"/>
    </location>
</feature>
<dbReference type="AlphaFoldDB" id="A0A7G2C9Q8"/>
<dbReference type="SMART" id="SM00184">
    <property type="entry name" value="RING"/>
    <property type="match status" value="1"/>
</dbReference>
<evidence type="ECO:0000313" key="11">
    <source>
        <dbReference type="EMBL" id="CAD2215493.1"/>
    </source>
</evidence>
<keyword evidence="6" id="KW-0833">Ubl conjugation pathway</keyword>
<feature type="compositionally biased region" description="Basic and acidic residues" evidence="9">
    <location>
        <begin position="1"/>
        <end position="13"/>
    </location>
</feature>
<dbReference type="SUPFAM" id="SSF57850">
    <property type="entry name" value="RING/U-box"/>
    <property type="match status" value="1"/>
</dbReference>
<dbReference type="OrthoDB" id="8062037at2759"/>
<organism evidence="11 12">
    <name type="scientific">Angomonas deanei</name>
    <dbReference type="NCBI Taxonomy" id="59799"/>
    <lineage>
        <taxon>Eukaryota</taxon>
        <taxon>Discoba</taxon>
        <taxon>Euglenozoa</taxon>
        <taxon>Kinetoplastea</taxon>
        <taxon>Metakinetoplastina</taxon>
        <taxon>Trypanosomatida</taxon>
        <taxon>Trypanosomatidae</taxon>
        <taxon>Strigomonadinae</taxon>
        <taxon>Angomonas</taxon>
    </lineage>
</organism>
<sequence length="198" mass="22183">MVDELRDAEEKKSKSSKKSSSKTSSKVSGKKNSSKKKKEKSAERKKEAEKTVDPITEMKTAADVPPAADGEEELCCICLESYTTDNPKFSGQCQHHFHLPCLMNWKMRNNTCPMCCANSLRGVDGEANGPPPPTEDDARDEEMARQLQSEFAAQLQEERRQRAEQRAGEDGSRPNEKHQVKGKKPQLHQKSSNNCTIM</sequence>
<evidence type="ECO:0000256" key="8">
    <source>
        <dbReference type="PROSITE-ProRule" id="PRU00175"/>
    </source>
</evidence>
<name>A0A7G2C9Q8_9TRYP</name>
<keyword evidence="12" id="KW-1185">Reference proteome</keyword>
<feature type="compositionally biased region" description="Basic and acidic residues" evidence="9">
    <location>
        <begin position="156"/>
        <end position="179"/>
    </location>
</feature>
<dbReference type="InterPro" id="IPR013083">
    <property type="entry name" value="Znf_RING/FYVE/PHD"/>
</dbReference>
<dbReference type="VEuPathDB" id="TriTrypDB:ADEAN_000294800"/>
<evidence type="ECO:0000256" key="5">
    <source>
        <dbReference type="ARBA" id="ARBA00022771"/>
    </source>
</evidence>
<dbReference type="Gene3D" id="3.30.40.10">
    <property type="entry name" value="Zinc/RING finger domain, C3HC4 (zinc finger)"/>
    <property type="match status" value="1"/>
</dbReference>
<dbReference type="PROSITE" id="PS50089">
    <property type="entry name" value="ZF_RING_2"/>
    <property type="match status" value="1"/>
</dbReference>
<dbReference type="PANTHER" id="PTHR46463:SF10">
    <property type="entry name" value="OS01G0926200 PROTEIN"/>
    <property type="match status" value="1"/>
</dbReference>
<dbReference type="GO" id="GO:0008270">
    <property type="term" value="F:zinc ion binding"/>
    <property type="evidence" value="ECO:0007669"/>
    <property type="project" value="UniProtKB-KW"/>
</dbReference>
<accession>A0A7G2C9Q8</accession>
<protein>
    <recommendedName>
        <fullName evidence="2">RING-type E3 ubiquitin transferase</fullName>
        <ecNumber evidence="2">2.3.2.27</ecNumber>
    </recommendedName>
</protein>